<gene>
    <name evidence="1" type="ORF">AN640_04680</name>
</gene>
<name>A0ACC8XI80_9FIRM</name>
<evidence type="ECO:0000313" key="2">
    <source>
        <dbReference type="Proteomes" id="UP000188637"/>
    </source>
</evidence>
<evidence type="ECO:0000313" key="1">
    <source>
        <dbReference type="EMBL" id="ONI45288.1"/>
    </source>
</evidence>
<accession>A0ACC8XI80</accession>
<proteinExistence type="predicted"/>
<dbReference type="EMBL" id="LJHD01000065">
    <property type="protein sequence ID" value="ONI45288.1"/>
    <property type="molecule type" value="Genomic_DNA"/>
</dbReference>
<protein>
    <submittedName>
        <fullName evidence="1">Uncharacterized protein</fullName>
    </submittedName>
</protein>
<comment type="caution">
    <text evidence="1">The sequence shown here is derived from an EMBL/GenBank/DDBJ whole genome shotgun (WGS) entry which is preliminary data.</text>
</comment>
<dbReference type="Proteomes" id="UP000188637">
    <property type="component" value="Unassembled WGS sequence"/>
</dbReference>
<sequence length="372" mass="39912">MEYFKNLWELFVDMSFYMIIGLIFTGILHVFVNKNLILKHVGNKTTASVVKASVIGVPLPLCSCGVVPTAIQLGKSGASKGAVVSFLTSTPQTGIDSIIATYGLMGPLFAVYRAIAAFLSGIFSGIMTNILCKNEEATPEKLKPSGCSHAKAKTKSCGCSQAKAETKSCGCSHAKAETVNLSFIEKLKSVFSYGFGKFLDEIAEHFVIGLLVAALISTLLPEQWFSNFTNPILNMIMMLIIGTPMYICSTASIPIALTLIAKGISPGAAFVFLFAGPVTNIASVTILYKALGKKALIIYLASVAVCAVTFGLILDFIINTFHYQGIAVVGQIHAHEHPGYMVVLAILFGILVLRSLIKKYTTKKIDNTCCSH</sequence>
<organism evidence="1 2">
    <name type="scientific">Candidatus Epulonipiscium fishelsonii</name>
    <dbReference type="NCBI Taxonomy" id="77094"/>
    <lineage>
        <taxon>Bacteria</taxon>
        <taxon>Bacillati</taxon>
        <taxon>Bacillota</taxon>
        <taxon>Clostridia</taxon>
        <taxon>Lachnospirales</taxon>
        <taxon>Lachnospiraceae</taxon>
        <taxon>Candidatus Epulonipiscium</taxon>
    </lineage>
</organism>
<keyword evidence="2" id="KW-1185">Reference proteome</keyword>
<reference evidence="1" key="1">
    <citation type="submission" date="2016-08" db="EMBL/GenBank/DDBJ databases">
        <authorList>
            <person name="Ngugi D.K."/>
            <person name="Miyake S."/>
            <person name="Stingl U."/>
        </authorList>
    </citation>
    <scope>NUCLEOTIDE SEQUENCE</scope>
    <source>
        <strain evidence="1">SCG-D08WGA-EpuloA1</strain>
    </source>
</reference>